<evidence type="ECO:0000259" key="1">
    <source>
        <dbReference type="Pfam" id="PF09643"/>
    </source>
</evidence>
<sequence length="123" mass="15129">MKQPKVYEKGFKKVFEVESIRFDTKVVEVYDENYHMYRFFDFDEVEFIYNTGFKDKVGNYIYNGDILEYQENKHCIDKLLVEKDKEQEFYYLTNNGNYLIRLMNMREYLVIGNIYENKDLLED</sequence>
<protein>
    <submittedName>
        <fullName evidence="2">YopX protein</fullName>
    </submittedName>
</protein>
<dbReference type="Pfam" id="PF09643">
    <property type="entry name" value="YopX"/>
    <property type="match status" value="1"/>
</dbReference>
<name>A0A8S5NR96_9CAUD</name>
<dbReference type="InterPro" id="IPR019096">
    <property type="entry name" value="YopX_protein"/>
</dbReference>
<proteinExistence type="predicted"/>
<reference evidence="2" key="1">
    <citation type="journal article" date="2021" name="Proc. Natl. Acad. Sci. U.S.A.">
        <title>A Catalog of Tens of Thousands of Viruses from Human Metagenomes Reveals Hidden Associations with Chronic Diseases.</title>
        <authorList>
            <person name="Tisza M.J."/>
            <person name="Buck C.B."/>
        </authorList>
    </citation>
    <scope>NUCLEOTIDE SEQUENCE</scope>
    <source>
        <strain evidence="2">CtSP74</strain>
    </source>
</reference>
<dbReference type="Gene3D" id="2.30.30.290">
    <property type="entry name" value="YopX-like domains"/>
    <property type="match status" value="1"/>
</dbReference>
<organism evidence="2">
    <name type="scientific">Siphoviridae sp. ctSP74</name>
    <dbReference type="NCBI Taxonomy" id="2826343"/>
    <lineage>
        <taxon>Viruses</taxon>
        <taxon>Duplodnaviria</taxon>
        <taxon>Heunggongvirae</taxon>
        <taxon>Uroviricota</taxon>
        <taxon>Caudoviricetes</taxon>
    </lineage>
</organism>
<dbReference type="SUPFAM" id="SSF159006">
    <property type="entry name" value="YopX-like"/>
    <property type="match status" value="1"/>
</dbReference>
<feature type="domain" description="YopX protein" evidence="1">
    <location>
        <begin position="30"/>
        <end position="122"/>
    </location>
</feature>
<accession>A0A8S5NR96</accession>
<dbReference type="InterPro" id="IPR023385">
    <property type="entry name" value="YopX-like_C"/>
</dbReference>
<evidence type="ECO:0000313" key="2">
    <source>
        <dbReference type="EMBL" id="DAD96571.1"/>
    </source>
</evidence>
<dbReference type="EMBL" id="BK015221">
    <property type="protein sequence ID" value="DAD96571.1"/>
    <property type="molecule type" value="Genomic_DNA"/>
</dbReference>